<dbReference type="RefSeq" id="WP_127017209.1">
    <property type="nucleotide sequence ID" value="NZ_CP016379.1"/>
</dbReference>
<name>A0A3Q9HRK9_9FIRM</name>
<evidence type="ECO:0000313" key="3">
    <source>
        <dbReference type="EMBL" id="AZR73857.1"/>
    </source>
</evidence>
<feature type="domain" description="Type III secretion system flagellar brake protein YcgR PilZN" evidence="2">
    <location>
        <begin position="9"/>
        <end position="91"/>
    </location>
</feature>
<dbReference type="OrthoDB" id="9783080at2"/>
<dbReference type="Pfam" id="PF07238">
    <property type="entry name" value="PilZ"/>
    <property type="match status" value="1"/>
</dbReference>
<evidence type="ECO:0000259" key="1">
    <source>
        <dbReference type="Pfam" id="PF07238"/>
    </source>
</evidence>
<reference evidence="3 4" key="1">
    <citation type="submission" date="2016-07" db="EMBL/GenBank/DDBJ databases">
        <title>Genome and transcriptome analysis of iron-reducing fermentative bacteria Anoxybacter fermentans.</title>
        <authorList>
            <person name="Zeng X."/>
            <person name="Shao Z."/>
        </authorList>
    </citation>
    <scope>NUCLEOTIDE SEQUENCE [LARGE SCALE GENOMIC DNA]</scope>
    <source>
        <strain evidence="3 4">DY22613</strain>
    </source>
</reference>
<evidence type="ECO:0008006" key="5">
    <source>
        <dbReference type="Google" id="ProtNLM"/>
    </source>
</evidence>
<dbReference type="AlphaFoldDB" id="A0A3Q9HRK9"/>
<organism evidence="3 4">
    <name type="scientific">Anoxybacter fermentans</name>
    <dbReference type="NCBI Taxonomy" id="1323375"/>
    <lineage>
        <taxon>Bacteria</taxon>
        <taxon>Bacillati</taxon>
        <taxon>Bacillota</taxon>
        <taxon>Clostridia</taxon>
        <taxon>Halanaerobiales</taxon>
        <taxon>Anoxybacter</taxon>
    </lineage>
</organism>
<gene>
    <name evidence="3" type="ORF">BBF96_10940</name>
</gene>
<sequence length="224" mass="25754">MVALSELTINTKIEIEVEDPNFEGKYFSRVMDINDKELHIMAPAVNGELIPFRLNTPIIVTYVGERALYSFKSIILRRFKEPIPGFALRLPAEVKRIQRREFVRLEINIPLYYRLIDESEKIPLESDSSGSRQYIKTYTLDISGGGVRFYSDEIMEVNSNLEIKLGLKGIEEEVIFGKIVRNQEKEEGGYEVGVAFESISSSVQDRIIGWIFDKQRELIRKGLA</sequence>
<dbReference type="GO" id="GO:0035438">
    <property type="term" value="F:cyclic-di-GMP binding"/>
    <property type="evidence" value="ECO:0007669"/>
    <property type="project" value="InterPro"/>
</dbReference>
<dbReference type="InterPro" id="IPR009875">
    <property type="entry name" value="PilZ_domain"/>
</dbReference>
<dbReference type="Gene3D" id="2.40.10.220">
    <property type="entry name" value="predicted glycosyltransferase like domains"/>
    <property type="match status" value="1"/>
</dbReference>
<proteinExistence type="predicted"/>
<dbReference type="Proteomes" id="UP000267250">
    <property type="component" value="Chromosome"/>
</dbReference>
<accession>A0A3Q9HRK9</accession>
<dbReference type="SUPFAM" id="SSF141371">
    <property type="entry name" value="PilZ domain-like"/>
    <property type="match status" value="1"/>
</dbReference>
<keyword evidence="4" id="KW-1185">Reference proteome</keyword>
<protein>
    <recommendedName>
        <fullName evidence="5">Pilus assembly protein PilZ</fullName>
    </recommendedName>
</protein>
<dbReference type="KEGG" id="aft:BBF96_10940"/>
<dbReference type="InterPro" id="IPR009926">
    <property type="entry name" value="T3SS_YcgR_PilZN"/>
</dbReference>
<feature type="domain" description="PilZ" evidence="1">
    <location>
        <begin position="98"/>
        <end position="212"/>
    </location>
</feature>
<dbReference type="EMBL" id="CP016379">
    <property type="protein sequence ID" value="AZR73857.1"/>
    <property type="molecule type" value="Genomic_DNA"/>
</dbReference>
<evidence type="ECO:0000313" key="4">
    <source>
        <dbReference type="Proteomes" id="UP000267250"/>
    </source>
</evidence>
<evidence type="ECO:0000259" key="2">
    <source>
        <dbReference type="Pfam" id="PF12945"/>
    </source>
</evidence>
<dbReference type="Pfam" id="PF12945">
    <property type="entry name" value="PilZNR"/>
    <property type="match status" value="1"/>
</dbReference>